<dbReference type="EMBL" id="JABSTU010000009">
    <property type="protein sequence ID" value="KAH8021622.1"/>
    <property type="molecule type" value="Genomic_DNA"/>
</dbReference>
<organism evidence="1 2">
    <name type="scientific">Rhipicephalus microplus</name>
    <name type="common">Cattle tick</name>
    <name type="synonym">Boophilus microplus</name>
    <dbReference type="NCBI Taxonomy" id="6941"/>
    <lineage>
        <taxon>Eukaryota</taxon>
        <taxon>Metazoa</taxon>
        <taxon>Ecdysozoa</taxon>
        <taxon>Arthropoda</taxon>
        <taxon>Chelicerata</taxon>
        <taxon>Arachnida</taxon>
        <taxon>Acari</taxon>
        <taxon>Parasitiformes</taxon>
        <taxon>Ixodida</taxon>
        <taxon>Ixodoidea</taxon>
        <taxon>Ixodidae</taxon>
        <taxon>Rhipicephalinae</taxon>
        <taxon>Rhipicephalus</taxon>
        <taxon>Boophilus</taxon>
    </lineage>
</organism>
<reference evidence="1" key="2">
    <citation type="submission" date="2021-09" db="EMBL/GenBank/DDBJ databases">
        <authorList>
            <person name="Jia N."/>
            <person name="Wang J."/>
            <person name="Shi W."/>
            <person name="Du L."/>
            <person name="Sun Y."/>
            <person name="Zhan W."/>
            <person name="Jiang J."/>
            <person name="Wang Q."/>
            <person name="Zhang B."/>
            <person name="Ji P."/>
            <person name="Sakyi L.B."/>
            <person name="Cui X."/>
            <person name="Yuan T."/>
            <person name="Jiang B."/>
            <person name="Yang W."/>
            <person name="Lam T.T.-Y."/>
            <person name="Chang Q."/>
            <person name="Ding S."/>
            <person name="Wang X."/>
            <person name="Zhu J."/>
            <person name="Ruan X."/>
            <person name="Zhao L."/>
            <person name="Wei J."/>
            <person name="Que T."/>
            <person name="Du C."/>
            <person name="Cheng J."/>
            <person name="Dai P."/>
            <person name="Han X."/>
            <person name="Huang E."/>
            <person name="Gao Y."/>
            <person name="Liu J."/>
            <person name="Shao H."/>
            <person name="Ye R."/>
            <person name="Li L."/>
            <person name="Wei W."/>
            <person name="Wang X."/>
            <person name="Wang C."/>
            <person name="Huo Q."/>
            <person name="Li W."/>
            <person name="Guo W."/>
            <person name="Chen H."/>
            <person name="Chen S."/>
            <person name="Zhou L."/>
            <person name="Zhou L."/>
            <person name="Ni X."/>
            <person name="Tian J."/>
            <person name="Zhou Y."/>
            <person name="Sheng Y."/>
            <person name="Liu T."/>
            <person name="Pan Y."/>
            <person name="Xia L."/>
            <person name="Li J."/>
            <person name="Zhao F."/>
            <person name="Cao W."/>
        </authorList>
    </citation>
    <scope>NUCLEOTIDE SEQUENCE</scope>
    <source>
        <strain evidence="1">Rmic-2018</strain>
        <tissue evidence="1">Larvae</tissue>
    </source>
</reference>
<dbReference type="VEuPathDB" id="VectorBase:LOC119181497"/>
<dbReference type="AlphaFoldDB" id="A0A9J6DI77"/>
<dbReference type="Proteomes" id="UP000821866">
    <property type="component" value="Chromosome 7"/>
</dbReference>
<gene>
    <name evidence="1" type="ORF">HPB51_016018</name>
</gene>
<keyword evidence="2" id="KW-1185">Reference proteome</keyword>
<evidence type="ECO:0000313" key="2">
    <source>
        <dbReference type="Proteomes" id="UP000821866"/>
    </source>
</evidence>
<accession>A0A9J6DI77</accession>
<name>A0A9J6DI77_RHIMP</name>
<proteinExistence type="predicted"/>
<reference evidence="1" key="1">
    <citation type="journal article" date="2020" name="Cell">
        <title>Large-Scale Comparative Analyses of Tick Genomes Elucidate Their Genetic Diversity and Vector Capacities.</title>
        <authorList>
            <consortium name="Tick Genome and Microbiome Consortium (TIGMIC)"/>
            <person name="Jia N."/>
            <person name="Wang J."/>
            <person name="Shi W."/>
            <person name="Du L."/>
            <person name="Sun Y."/>
            <person name="Zhan W."/>
            <person name="Jiang J.F."/>
            <person name="Wang Q."/>
            <person name="Zhang B."/>
            <person name="Ji P."/>
            <person name="Bell-Sakyi L."/>
            <person name="Cui X.M."/>
            <person name="Yuan T.T."/>
            <person name="Jiang B.G."/>
            <person name="Yang W.F."/>
            <person name="Lam T.T."/>
            <person name="Chang Q.C."/>
            <person name="Ding S.J."/>
            <person name="Wang X.J."/>
            <person name="Zhu J.G."/>
            <person name="Ruan X.D."/>
            <person name="Zhao L."/>
            <person name="Wei J.T."/>
            <person name="Ye R.Z."/>
            <person name="Que T.C."/>
            <person name="Du C.H."/>
            <person name="Zhou Y.H."/>
            <person name="Cheng J.X."/>
            <person name="Dai P.F."/>
            <person name="Guo W.B."/>
            <person name="Han X.H."/>
            <person name="Huang E.J."/>
            <person name="Li L.F."/>
            <person name="Wei W."/>
            <person name="Gao Y.C."/>
            <person name="Liu J.Z."/>
            <person name="Shao H.Z."/>
            <person name="Wang X."/>
            <person name="Wang C.C."/>
            <person name="Yang T.C."/>
            <person name="Huo Q.B."/>
            <person name="Li W."/>
            <person name="Chen H.Y."/>
            <person name="Chen S.E."/>
            <person name="Zhou L.G."/>
            <person name="Ni X.B."/>
            <person name="Tian J.H."/>
            <person name="Sheng Y."/>
            <person name="Liu T."/>
            <person name="Pan Y.S."/>
            <person name="Xia L.Y."/>
            <person name="Li J."/>
            <person name="Zhao F."/>
            <person name="Cao W.C."/>
        </authorList>
    </citation>
    <scope>NUCLEOTIDE SEQUENCE</scope>
    <source>
        <strain evidence="1">Rmic-2018</strain>
    </source>
</reference>
<sequence length="137" mass="14865">MQGFARDYASSSPEIPCYGANQQRNYGSGRRKHITLASTGLPTLAQDVVLGHPGSEARGPHDELLFVPGTVADSLDCGDTTPTLPGLLHGPIESNPVEMAVLGAEKYVNRIRPDAMMTTPLYPRLQHPRRYSVSTYS</sequence>
<protein>
    <submittedName>
        <fullName evidence="1">Uncharacterized protein</fullName>
    </submittedName>
</protein>
<evidence type="ECO:0000313" key="1">
    <source>
        <dbReference type="EMBL" id="KAH8021622.1"/>
    </source>
</evidence>
<comment type="caution">
    <text evidence="1">The sequence shown here is derived from an EMBL/GenBank/DDBJ whole genome shotgun (WGS) entry which is preliminary data.</text>
</comment>